<keyword evidence="3" id="KW-1185">Reference proteome</keyword>
<dbReference type="RefSeq" id="WP_234969461.1">
    <property type="nucleotide sequence ID" value="NZ_FTOO01000001.1"/>
</dbReference>
<proteinExistence type="predicted"/>
<evidence type="ECO:0000313" key="2">
    <source>
        <dbReference type="EMBL" id="SIS56813.1"/>
    </source>
</evidence>
<dbReference type="InterPro" id="IPR037522">
    <property type="entry name" value="HD_GYP_dom"/>
</dbReference>
<evidence type="ECO:0000259" key="1">
    <source>
        <dbReference type="PROSITE" id="PS51832"/>
    </source>
</evidence>
<sequence>MNVENQGLSSWLRILRPDEGLDSASTDNMTITLLGSYDGLEFIWHHLKKLGTMGFNPSPNTTPFESLIVLQGRLRVANGHEVQYAEPGDIVTMYPTKDDVCIVAMADSEFIYLSSKPIFDVYKRGVERFHRLAREIAEKDGYTASHCERIRKYSVLIGCELGLSARELLSLSCGALFHDIGKIQIPDEILRKPGRLTPEEFDIMKMHTIYGRDMMSSPSNPFLHVGSAVAEQHHERYDGSGYPYGLRGKEIYLPAAIVAVVDSYDAMTTERPYQSRKSKQEALQEIESLKGKLYDPRVVDAFLRVVSINNLDGM</sequence>
<dbReference type="PROSITE" id="PS51832">
    <property type="entry name" value="HD_GYP"/>
    <property type="match status" value="1"/>
</dbReference>
<dbReference type="Proteomes" id="UP000186156">
    <property type="component" value="Unassembled WGS sequence"/>
</dbReference>
<dbReference type="PANTHER" id="PTHR45228">
    <property type="entry name" value="CYCLIC DI-GMP PHOSPHODIESTERASE TM_0186-RELATED"/>
    <property type="match status" value="1"/>
</dbReference>
<gene>
    <name evidence="2" type="ORF">SAMN05421799_101362</name>
</gene>
<dbReference type="InterPro" id="IPR003607">
    <property type="entry name" value="HD/PDEase_dom"/>
</dbReference>
<dbReference type="Gene3D" id="1.10.3210.10">
    <property type="entry name" value="Hypothetical protein af1432"/>
    <property type="match status" value="1"/>
</dbReference>
<dbReference type="Pfam" id="PF13487">
    <property type="entry name" value="HD_5"/>
    <property type="match status" value="1"/>
</dbReference>
<feature type="domain" description="HD-GYP" evidence="1">
    <location>
        <begin position="121"/>
        <end position="314"/>
    </location>
</feature>
<reference evidence="3" key="1">
    <citation type="submission" date="2017-01" db="EMBL/GenBank/DDBJ databases">
        <authorList>
            <person name="Varghese N."/>
            <person name="Submissions S."/>
        </authorList>
    </citation>
    <scope>NUCLEOTIDE SEQUENCE [LARGE SCALE GENOMIC DNA]</scope>
    <source>
        <strain evidence="3">DSM 16176</strain>
    </source>
</reference>
<dbReference type="SMART" id="SM00471">
    <property type="entry name" value="HDc"/>
    <property type="match status" value="1"/>
</dbReference>
<name>A0A1N7K5D0_9BACL</name>
<dbReference type="SUPFAM" id="SSF109604">
    <property type="entry name" value="HD-domain/PDEase-like"/>
    <property type="match status" value="1"/>
</dbReference>
<dbReference type="STRING" id="252246.SAMN05421799_101362"/>
<evidence type="ECO:0000313" key="3">
    <source>
        <dbReference type="Proteomes" id="UP000186156"/>
    </source>
</evidence>
<accession>A0A1N7K5D0</accession>
<dbReference type="CDD" id="cd00077">
    <property type="entry name" value="HDc"/>
    <property type="match status" value="1"/>
</dbReference>
<dbReference type="AlphaFoldDB" id="A0A1N7K5D0"/>
<protein>
    <submittedName>
        <fullName evidence="2">HD domain-containing protein</fullName>
    </submittedName>
</protein>
<dbReference type="EMBL" id="FTOO01000001">
    <property type="protein sequence ID" value="SIS56813.1"/>
    <property type="molecule type" value="Genomic_DNA"/>
</dbReference>
<dbReference type="InterPro" id="IPR052020">
    <property type="entry name" value="Cyclic_di-GMP/3'3'-cGAMP_PDE"/>
</dbReference>
<organism evidence="2 3">
    <name type="scientific">Alicyclobacillus vulcanalis</name>
    <dbReference type="NCBI Taxonomy" id="252246"/>
    <lineage>
        <taxon>Bacteria</taxon>
        <taxon>Bacillati</taxon>
        <taxon>Bacillota</taxon>
        <taxon>Bacilli</taxon>
        <taxon>Bacillales</taxon>
        <taxon>Alicyclobacillaceae</taxon>
        <taxon>Alicyclobacillus</taxon>
    </lineage>
</organism>
<dbReference type="PANTHER" id="PTHR45228:SF4">
    <property type="entry name" value="LIPOPROTEIN"/>
    <property type="match status" value="1"/>
</dbReference>